<dbReference type="RefSeq" id="WP_101465503.1">
    <property type="nucleotide sequence ID" value="NZ_JBEZZV010000007.1"/>
</dbReference>
<dbReference type="InterPro" id="IPR019639">
    <property type="entry name" value="DUF2505"/>
</dbReference>
<sequence length="175" mass="19931">MARRLDYSARYPLHTTEELYAALQSRDYWEARVAEMRKYAPNNEVVSLDVTDDGIEVVLHHTLPREMLPEIAQTVMRKDMVITRKESWGPFDHDETEGKFSASIPAGPGSLTGTIRLFPTETGATMRFSPTAKVFIPMVGPRLEQLMLVNLVDLFRAEQEETLRFLDNQTADKSV</sequence>
<name>A0A2N3VC21_9NOCA</name>
<comment type="caution">
    <text evidence="1">The sequence shown here is derived from an EMBL/GenBank/DDBJ whole genome shotgun (WGS) entry which is preliminary data.</text>
</comment>
<dbReference type="Pfam" id="PF10698">
    <property type="entry name" value="DUF2505"/>
    <property type="match status" value="1"/>
</dbReference>
<keyword evidence="2" id="KW-1185">Reference proteome</keyword>
<organism evidence="1 2">
    <name type="scientific">Nocardia fluminea</name>
    <dbReference type="NCBI Taxonomy" id="134984"/>
    <lineage>
        <taxon>Bacteria</taxon>
        <taxon>Bacillati</taxon>
        <taxon>Actinomycetota</taxon>
        <taxon>Actinomycetes</taxon>
        <taxon>Mycobacteriales</taxon>
        <taxon>Nocardiaceae</taxon>
        <taxon>Nocardia</taxon>
    </lineage>
</organism>
<reference evidence="1 2" key="1">
    <citation type="submission" date="2017-12" db="EMBL/GenBank/DDBJ databases">
        <title>Sequencing the genomes of 1000 Actinobacteria strains.</title>
        <authorList>
            <person name="Klenk H.-P."/>
        </authorList>
    </citation>
    <scope>NUCLEOTIDE SEQUENCE [LARGE SCALE GENOMIC DNA]</scope>
    <source>
        <strain evidence="1 2">DSM 44489</strain>
    </source>
</reference>
<proteinExistence type="predicted"/>
<evidence type="ECO:0000313" key="2">
    <source>
        <dbReference type="Proteomes" id="UP000233766"/>
    </source>
</evidence>
<dbReference type="AlphaFoldDB" id="A0A2N3VC21"/>
<protein>
    <submittedName>
        <fullName evidence="1">Uncharacterized protein DUF2505</fullName>
    </submittedName>
</protein>
<dbReference type="EMBL" id="PJMW01000002">
    <property type="protein sequence ID" value="PKV79194.1"/>
    <property type="molecule type" value="Genomic_DNA"/>
</dbReference>
<evidence type="ECO:0000313" key="1">
    <source>
        <dbReference type="EMBL" id="PKV79194.1"/>
    </source>
</evidence>
<dbReference type="OrthoDB" id="4709096at2"/>
<gene>
    <name evidence="1" type="ORF">ATK86_3580</name>
</gene>
<dbReference type="Proteomes" id="UP000233766">
    <property type="component" value="Unassembled WGS sequence"/>
</dbReference>
<dbReference type="GeneID" id="97471680"/>
<accession>A0A2N3VC21</accession>